<feature type="transmembrane region" description="Helical" evidence="2">
    <location>
        <begin position="199"/>
        <end position="214"/>
    </location>
</feature>
<dbReference type="PATRIC" id="fig|1423729.3.peg.1354"/>
<dbReference type="STRING" id="1423729.FC80_GL001333"/>
<keyword evidence="2" id="KW-0812">Transmembrane</keyword>
<gene>
    <name evidence="4" type="ORF">FC80_GL001333</name>
</gene>
<dbReference type="Proteomes" id="UP000051131">
    <property type="component" value="Unassembled WGS sequence"/>
</dbReference>
<reference evidence="4 5" key="1">
    <citation type="journal article" date="2015" name="Genome Announc.">
        <title>Expanding the biotechnology potential of lactobacilli through comparative genomics of 213 strains and associated genera.</title>
        <authorList>
            <person name="Sun Z."/>
            <person name="Harris H.M."/>
            <person name="McCann A."/>
            <person name="Guo C."/>
            <person name="Argimon S."/>
            <person name="Zhang W."/>
            <person name="Yang X."/>
            <person name="Jeffery I.B."/>
            <person name="Cooney J.C."/>
            <person name="Kagawa T.F."/>
            <person name="Liu W."/>
            <person name="Song Y."/>
            <person name="Salvetti E."/>
            <person name="Wrobel A."/>
            <person name="Rasinkangas P."/>
            <person name="Parkhill J."/>
            <person name="Rea M.C."/>
            <person name="O'Sullivan O."/>
            <person name="Ritari J."/>
            <person name="Douillard F.P."/>
            <person name="Paul Ross R."/>
            <person name="Yang R."/>
            <person name="Briner A.E."/>
            <person name="Felis G.E."/>
            <person name="de Vos W.M."/>
            <person name="Barrangou R."/>
            <person name="Klaenhammer T.R."/>
            <person name="Caufield P.W."/>
            <person name="Cui Y."/>
            <person name="Zhang H."/>
            <person name="O'Toole P.W."/>
        </authorList>
    </citation>
    <scope>NUCLEOTIDE SEQUENCE [LARGE SCALE GENOMIC DNA]</scope>
    <source>
        <strain evidence="4 5">DSM 21116</strain>
    </source>
</reference>
<evidence type="ECO:0000313" key="4">
    <source>
        <dbReference type="EMBL" id="KRM90429.1"/>
    </source>
</evidence>
<comment type="caution">
    <text evidence="4">The sequence shown here is derived from an EMBL/GenBank/DDBJ whole genome shotgun (WGS) entry which is preliminary data.</text>
</comment>
<keyword evidence="4" id="KW-0645">Protease</keyword>
<dbReference type="GO" id="GO:0080120">
    <property type="term" value="P:CAAX-box protein maturation"/>
    <property type="evidence" value="ECO:0007669"/>
    <property type="project" value="UniProtKB-ARBA"/>
</dbReference>
<keyword evidence="5" id="KW-1185">Reference proteome</keyword>
<protein>
    <submittedName>
        <fullName evidence="4">CAAX family protease</fullName>
    </submittedName>
</protein>
<feature type="transmembrane region" description="Helical" evidence="2">
    <location>
        <begin position="63"/>
        <end position="81"/>
    </location>
</feature>
<evidence type="ECO:0000256" key="2">
    <source>
        <dbReference type="SAM" id="Phobius"/>
    </source>
</evidence>
<dbReference type="EMBL" id="AYZE01000015">
    <property type="protein sequence ID" value="KRM90429.1"/>
    <property type="molecule type" value="Genomic_DNA"/>
</dbReference>
<sequence length="239" mass="27619">MQVIYHSYTESANYNMLYYKYHLKRMEPLMNIRRNSLFLLLTYLIVMLFSSSLFSIIKDSMLSFTSVIFVSIFGAFLMFFINKKVPFENYIELGNKSLKKSLLYGIFGVALVFVVQELTLLVDTYLLHQSTFSENTNQILTILTHYPYYLLYVIIAAPIMEEFIFRKVFFGNLSTIIKPGGAAIFSSILFSVAHADGHYLTYSCLGLTLSYIYYKSHDIKAPIITHSLMNLIIILTQIK</sequence>
<feature type="transmembrane region" description="Helical" evidence="2">
    <location>
        <begin position="102"/>
        <end position="126"/>
    </location>
</feature>
<feature type="transmembrane region" description="Helical" evidence="2">
    <location>
        <begin position="146"/>
        <end position="164"/>
    </location>
</feature>
<name>A0A0R2CFD4_9LACO</name>
<feature type="domain" description="CAAX prenyl protease 2/Lysostaphin resistance protein A-like" evidence="3">
    <location>
        <begin position="147"/>
        <end position="232"/>
    </location>
</feature>
<evidence type="ECO:0000256" key="1">
    <source>
        <dbReference type="ARBA" id="ARBA00009067"/>
    </source>
</evidence>
<feature type="transmembrane region" description="Helical" evidence="2">
    <location>
        <begin position="37"/>
        <end position="57"/>
    </location>
</feature>
<keyword evidence="4" id="KW-0378">Hydrolase</keyword>
<dbReference type="GO" id="GO:0004175">
    <property type="term" value="F:endopeptidase activity"/>
    <property type="evidence" value="ECO:0007669"/>
    <property type="project" value="UniProtKB-ARBA"/>
</dbReference>
<dbReference type="PANTHER" id="PTHR36435">
    <property type="entry name" value="SLR1288 PROTEIN"/>
    <property type="match status" value="1"/>
</dbReference>
<accession>A0A0R2CFD4</accession>
<dbReference type="Pfam" id="PF02517">
    <property type="entry name" value="Rce1-like"/>
    <property type="match status" value="1"/>
</dbReference>
<keyword evidence="2" id="KW-0472">Membrane</keyword>
<dbReference type="AlphaFoldDB" id="A0A0R2CFD4"/>
<organism evidence="4 5">
    <name type="scientific">Liquorilactobacillus cacaonum DSM 21116</name>
    <dbReference type="NCBI Taxonomy" id="1423729"/>
    <lineage>
        <taxon>Bacteria</taxon>
        <taxon>Bacillati</taxon>
        <taxon>Bacillota</taxon>
        <taxon>Bacilli</taxon>
        <taxon>Lactobacillales</taxon>
        <taxon>Lactobacillaceae</taxon>
        <taxon>Liquorilactobacillus</taxon>
    </lineage>
</organism>
<proteinExistence type="inferred from homology"/>
<feature type="transmembrane region" description="Helical" evidence="2">
    <location>
        <begin position="176"/>
        <end position="193"/>
    </location>
</feature>
<dbReference type="InterPro" id="IPR003675">
    <property type="entry name" value="Rce1/LyrA-like_dom"/>
</dbReference>
<keyword evidence="2" id="KW-1133">Transmembrane helix</keyword>
<evidence type="ECO:0000259" key="3">
    <source>
        <dbReference type="Pfam" id="PF02517"/>
    </source>
</evidence>
<evidence type="ECO:0000313" key="5">
    <source>
        <dbReference type="Proteomes" id="UP000051131"/>
    </source>
</evidence>
<dbReference type="PANTHER" id="PTHR36435:SF6">
    <property type="entry name" value="ABORTIVE INFECTION PROTEIN"/>
    <property type="match status" value="1"/>
</dbReference>
<comment type="similarity">
    <text evidence="1">Belongs to the UPF0177 family.</text>
</comment>
<dbReference type="GO" id="GO:0006508">
    <property type="term" value="P:proteolysis"/>
    <property type="evidence" value="ECO:0007669"/>
    <property type="project" value="UniProtKB-KW"/>
</dbReference>
<dbReference type="InterPro" id="IPR052710">
    <property type="entry name" value="CAAX_protease"/>
</dbReference>